<feature type="compositionally biased region" description="Polar residues" evidence="1">
    <location>
        <begin position="1"/>
        <end position="13"/>
    </location>
</feature>
<evidence type="ECO:0000256" key="1">
    <source>
        <dbReference type="SAM" id="MobiDB-lite"/>
    </source>
</evidence>
<organism evidence="2 3">
    <name type="scientific">Zasmidium cellare ATCC 36951</name>
    <dbReference type="NCBI Taxonomy" id="1080233"/>
    <lineage>
        <taxon>Eukaryota</taxon>
        <taxon>Fungi</taxon>
        <taxon>Dikarya</taxon>
        <taxon>Ascomycota</taxon>
        <taxon>Pezizomycotina</taxon>
        <taxon>Dothideomycetes</taxon>
        <taxon>Dothideomycetidae</taxon>
        <taxon>Mycosphaerellales</taxon>
        <taxon>Mycosphaerellaceae</taxon>
        <taxon>Zasmidium</taxon>
    </lineage>
</organism>
<dbReference type="AlphaFoldDB" id="A0A6A6C5T0"/>
<keyword evidence="3" id="KW-1185">Reference proteome</keyword>
<dbReference type="RefSeq" id="XP_033663353.1">
    <property type="nucleotide sequence ID" value="XM_033813855.1"/>
</dbReference>
<name>A0A6A6C5T0_ZASCE</name>
<proteinExistence type="predicted"/>
<dbReference type="EMBL" id="ML993613">
    <property type="protein sequence ID" value="KAF2162464.1"/>
    <property type="molecule type" value="Genomic_DNA"/>
</dbReference>
<evidence type="ECO:0008006" key="4">
    <source>
        <dbReference type="Google" id="ProtNLM"/>
    </source>
</evidence>
<evidence type="ECO:0000313" key="3">
    <source>
        <dbReference type="Proteomes" id="UP000799537"/>
    </source>
</evidence>
<sequence length="178" mass="19811">MHISTSEGPQQGATPMPKLLPKPSMTPVEDPSLESHIKNLVLTMINAMNTRDFNPSSPAWKPTTPDFVSEPSFHMNYLAVSLHDFLRLFDEQTRDHPEYFCEVKEVNVHVNSKRDHAVCFTEVETNGLPIGIVRSSVGIVEFVRVGEGEGWKCKKYRCMPGMEVLGVPDEGKGRKGGG</sequence>
<protein>
    <recommendedName>
        <fullName evidence="4">SnoaL-like domain-containing protein</fullName>
    </recommendedName>
</protein>
<reference evidence="2" key="1">
    <citation type="journal article" date="2020" name="Stud. Mycol.">
        <title>101 Dothideomycetes genomes: a test case for predicting lifestyles and emergence of pathogens.</title>
        <authorList>
            <person name="Haridas S."/>
            <person name="Albert R."/>
            <person name="Binder M."/>
            <person name="Bloem J."/>
            <person name="Labutti K."/>
            <person name="Salamov A."/>
            <person name="Andreopoulos B."/>
            <person name="Baker S."/>
            <person name="Barry K."/>
            <person name="Bills G."/>
            <person name="Bluhm B."/>
            <person name="Cannon C."/>
            <person name="Castanera R."/>
            <person name="Culley D."/>
            <person name="Daum C."/>
            <person name="Ezra D."/>
            <person name="Gonzalez J."/>
            <person name="Henrissat B."/>
            <person name="Kuo A."/>
            <person name="Liang C."/>
            <person name="Lipzen A."/>
            <person name="Lutzoni F."/>
            <person name="Magnuson J."/>
            <person name="Mondo S."/>
            <person name="Nolan M."/>
            <person name="Ohm R."/>
            <person name="Pangilinan J."/>
            <person name="Park H.-J."/>
            <person name="Ramirez L."/>
            <person name="Alfaro M."/>
            <person name="Sun H."/>
            <person name="Tritt A."/>
            <person name="Yoshinaga Y."/>
            <person name="Zwiers L.-H."/>
            <person name="Turgeon B."/>
            <person name="Goodwin S."/>
            <person name="Spatafora J."/>
            <person name="Crous P."/>
            <person name="Grigoriev I."/>
        </authorList>
    </citation>
    <scope>NUCLEOTIDE SEQUENCE</scope>
    <source>
        <strain evidence="2">ATCC 36951</strain>
    </source>
</reference>
<feature type="region of interest" description="Disordered" evidence="1">
    <location>
        <begin position="1"/>
        <end position="31"/>
    </location>
</feature>
<evidence type="ECO:0000313" key="2">
    <source>
        <dbReference type="EMBL" id="KAF2162464.1"/>
    </source>
</evidence>
<dbReference type="OrthoDB" id="3632176at2759"/>
<gene>
    <name evidence="2" type="ORF">M409DRAFT_58229</name>
</gene>
<dbReference type="GeneID" id="54567127"/>
<dbReference type="Proteomes" id="UP000799537">
    <property type="component" value="Unassembled WGS sequence"/>
</dbReference>
<accession>A0A6A6C5T0</accession>